<evidence type="ECO:0000259" key="2">
    <source>
        <dbReference type="Pfam" id="PF05305"/>
    </source>
</evidence>
<feature type="signal peptide" evidence="1">
    <location>
        <begin position="1"/>
        <end position="23"/>
    </location>
</feature>
<keyword evidence="1" id="KW-0732">Signal</keyword>
<evidence type="ECO:0000313" key="4">
    <source>
        <dbReference type="Proteomes" id="UP000092086"/>
    </source>
</evidence>
<dbReference type="RefSeq" id="WP_068210121.1">
    <property type="nucleotide sequence ID" value="NZ_LZIT01000163.1"/>
</dbReference>
<sequence length="109" mass="11107">MAARFAGVAAVIGPLLIAGAAWAPPARADATSYLNHLHSAGIRDYDRGDDGLLRVGQKLCNQITYGASPAELVGLALQHSDATLGPNGLTPEQANALVGYAIVDLCPGA</sequence>
<gene>
    <name evidence="3" type="ORF">A5672_18025</name>
</gene>
<dbReference type="EMBL" id="LZIT01000163">
    <property type="protein sequence ID" value="OBG37544.1"/>
    <property type="molecule type" value="Genomic_DNA"/>
</dbReference>
<dbReference type="Pfam" id="PF05305">
    <property type="entry name" value="DUF732"/>
    <property type="match status" value="1"/>
</dbReference>
<organism evidence="3 4">
    <name type="scientific">Mycobacterium alsense</name>
    <dbReference type="NCBI Taxonomy" id="324058"/>
    <lineage>
        <taxon>Bacteria</taxon>
        <taxon>Bacillati</taxon>
        <taxon>Actinomycetota</taxon>
        <taxon>Actinomycetes</taxon>
        <taxon>Mycobacteriales</taxon>
        <taxon>Mycobacteriaceae</taxon>
        <taxon>Mycobacterium</taxon>
    </lineage>
</organism>
<comment type="caution">
    <text evidence="3">The sequence shown here is derived from an EMBL/GenBank/DDBJ whole genome shotgun (WGS) entry which is preliminary data.</text>
</comment>
<dbReference type="AlphaFoldDB" id="A0ABD6P385"/>
<proteinExistence type="predicted"/>
<protein>
    <recommendedName>
        <fullName evidence="2">DUF732 domain-containing protein</fullName>
    </recommendedName>
</protein>
<evidence type="ECO:0000256" key="1">
    <source>
        <dbReference type="SAM" id="SignalP"/>
    </source>
</evidence>
<accession>A0ABD6P385</accession>
<reference evidence="3 4" key="1">
    <citation type="submission" date="2016-06" db="EMBL/GenBank/DDBJ databases">
        <authorList>
            <person name="Sutton G."/>
            <person name="Brinkac L."/>
            <person name="Sanka R."/>
            <person name="Adams M."/>
            <person name="Lau E."/>
            <person name="Sam S."/>
            <person name="Sreng N."/>
            <person name="Him V."/>
            <person name="Kerleguer A."/>
            <person name="Cheng S."/>
        </authorList>
    </citation>
    <scope>NUCLEOTIDE SEQUENCE [LARGE SCALE GENOMIC DNA]</scope>
    <source>
        <strain evidence="3 4">E2978</strain>
    </source>
</reference>
<dbReference type="InterPro" id="IPR007969">
    <property type="entry name" value="DUF732"/>
</dbReference>
<feature type="chain" id="PRO_5044823833" description="DUF732 domain-containing protein" evidence="1">
    <location>
        <begin position="24"/>
        <end position="109"/>
    </location>
</feature>
<feature type="domain" description="DUF732" evidence="2">
    <location>
        <begin position="30"/>
        <end position="107"/>
    </location>
</feature>
<evidence type="ECO:0000313" key="3">
    <source>
        <dbReference type="EMBL" id="OBG37544.1"/>
    </source>
</evidence>
<name>A0ABD6P385_9MYCO</name>
<dbReference type="Proteomes" id="UP000092086">
    <property type="component" value="Unassembled WGS sequence"/>
</dbReference>